<protein>
    <submittedName>
        <fullName evidence="1">Uncharacterized protein</fullName>
    </submittedName>
</protein>
<proteinExistence type="predicted"/>
<dbReference type="AlphaFoldDB" id="A0A818DA86"/>
<dbReference type="EMBL" id="CAJNYD010002790">
    <property type="protein sequence ID" value="CAF3444259.1"/>
    <property type="molecule type" value="Genomic_DNA"/>
</dbReference>
<dbReference type="Proteomes" id="UP000663833">
    <property type="component" value="Unassembled WGS sequence"/>
</dbReference>
<gene>
    <name evidence="1" type="ORF">LUA448_LOCUS21435</name>
</gene>
<organism evidence="1 2">
    <name type="scientific">Rotaria socialis</name>
    <dbReference type="NCBI Taxonomy" id="392032"/>
    <lineage>
        <taxon>Eukaryota</taxon>
        <taxon>Metazoa</taxon>
        <taxon>Spiralia</taxon>
        <taxon>Gnathifera</taxon>
        <taxon>Rotifera</taxon>
        <taxon>Eurotatoria</taxon>
        <taxon>Bdelloidea</taxon>
        <taxon>Philodinida</taxon>
        <taxon>Philodinidae</taxon>
        <taxon>Rotaria</taxon>
    </lineage>
</organism>
<comment type="caution">
    <text evidence="1">The sequence shown here is derived from an EMBL/GenBank/DDBJ whole genome shotgun (WGS) entry which is preliminary data.</text>
</comment>
<sequence>MNEAVDFIYEFASFVTLVVLRILQKTNTRVVNYAINANKSLKLVESVRLIDKNTMTSIRPANTASSKRRNAADELEENSKDAAILSDSKKQKLEMTMEKYDKFLKEKKDGRFKRTGTWGGLHKRIAHECCDLECARKWAPSPEQCLTDDYYCPSCVLHHRNNMNRFSDERLKWTANVPNTFYLFSLIDPGTGNNDGVEKSLIKFGRTQHENALKRYSTSELKQYKMKLLLNLRGKLITTTKIENWWKEQAEEKKWFVRFSKSDFHGQTECVQIDDRELAQMIAKSKEIALAEEDIQQS</sequence>
<evidence type="ECO:0000313" key="2">
    <source>
        <dbReference type="Proteomes" id="UP000663833"/>
    </source>
</evidence>
<accession>A0A818DA86</accession>
<name>A0A818DA86_9BILA</name>
<reference evidence="1" key="1">
    <citation type="submission" date="2021-02" db="EMBL/GenBank/DDBJ databases">
        <authorList>
            <person name="Nowell W R."/>
        </authorList>
    </citation>
    <scope>NUCLEOTIDE SEQUENCE</scope>
</reference>
<evidence type="ECO:0000313" key="1">
    <source>
        <dbReference type="EMBL" id="CAF3444259.1"/>
    </source>
</evidence>